<evidence type="ECO:0008006" key="4">
    <source>
        <dbReference type="Google" id="ProtNLM"/>
    </source>
</evidence>
<dbReference type="EMBL" id="JBHSCZ010000001">
    <property type="protein sequence ID" value="MFC4262494.1"/>
    <property type="molecule type" value="Genomic_DNA"/>
</dbReference>
<protein>
    <recommendedName>
        <fullName evidence="4">Lipoprotein</fullName>
    </recommendedName>
</protein>
<keyword evidence="1" id="KW-0732">Signal</keyword>
<gene>
    <name evidence="2" type="ORF">ACFOWM_06380</name>
</gene>
<name>A0ABV8QQW8_9BACT</name>
<dbReference type="RefSeq" id="WP_379707956.1">
    <property type="nucleotide sequence ID" value="NZ_JBHSCZ010000001.1"/>
</dbReference>
<feature type="signal peptide" evidence="1">
    <location>
        <begin position="1"/>
        <end position="23"/>
    </location>
</feature>
<accession>A0ABV8QQW8</accession>
<dbReference type="Proteomes" id="UP001595907">
    <property type="component" value="Unassembled WGS sequence"/>
</dbReference>
<comment type="caution">
    <text evidence="2">The sequence shown here is derived from an EMBL/GenBank/DDBJ whole genome shotgun (WGS) entry which is preliminary data.</text>
</comment>
<evidence type="ECO:0000313" key="3">
    <source>
        <dbReference type="Proteomes" id="UP001595907"/>
    </source>
</evidence>
<keyword evidence="3" id="KW-1185">Reference proteome</keyword>
<evidence type="ECO:0000256" key="1">
    <source>
        <dbReference type="SAM" id="SignalP"/>
    </source>
</evidence>
<dbReference type="PROSITE" id="PS51257">
    <property type="entry name" value="PROKAR_LIPOPROTEIN"/>
    <property type="match status" value="1"/>
</dbReference>
<proteinExistence type="predicted"/>
<organism evidence="2 3">
    <name type="scientific">Ferruginibacter yonginensis</name>
    <dbReference type="NCBI Taxonomy" id="1310416"/>
    <lineage>
        <taxon>Bacteria</taxon>
        <taxon>Pseudomonadati</taxon>
        <taxon>Bacteroidota</taxon>
        <taxon>Chitinophagia</taxon>
        <taxon>Chitinophagales</taxon>
        <taxon>Chitinophagaceae</taxon>
        <taxon>Ferruginibacter</taxon>
    </lineage>
</organism>
<reference evidence="3" key="1">
    <citation type="journal article" date="2019" name="Int. J. Syst. Evol. Microbiol.">
        <title>The Global Catalogue of Microorganisms (GCM) 10K type strain sequencing project: providing services to taxonomists for standard genome sequencing and annotation.</title>
        <authorList>
            <consortium name="The Broad Institute Genomics Platform"/>
            <consortium name="The Broad Institute Genome Sequencing Center for Infectious Disease"/>
            <person name="Wu L."/>
            <person name="Ma J."/>
        </authorList>
    </citation>
    <scope>NUCLEOTIDE SEQUENCE [LARGE SCALE GENOMIC DNA]</scope>
    <source>
        <strain evidence="3">CECT 8289</strain>
    </source>
</reference>
<evidence type="ECO:0000313" key="2">
    <source>
        <dbReference type="EMBL" id="MFC4262494.1"/>
    </source>
</evidence>
<sequence>MKQLIIVYFSVALLLSCNNNSGANNTQNSTNINAAQDTAANFFPVTAFLKGEVNNIKTGGVTPLKKITIGNHTDSTWLKMDSIEIAVSDFLSPIIDSANLKKTFTEKKFLDQTINAFTFSYDPIDASNNNFLFKHWDVYVDPDKNIVKRIYLIKTANDGKTLQLTWQTGKWCKIVTIATIDGADVVVKEEKILWNFDEQ</sequence>
<feature type="chain" id="PRO_5047500057" description="Lipoprotein" evidence="1">
    <location>
        <begin position="24"/>
        <end position="199"/>
    </location>
</feature>